<accession>A0A7W8E6Q1</accession>
<dbReference type="RefSeq" id="WP_246410257.1">
    <property type="nucleotide sequence ID" value="NZ_JACHIP010000022.1"/>
</dbReference>
<sequence length="352" mass="39235">MHSIFGVLLSSLPVVLLGCHTAQRDLKPAIQITRVPTASLGGPRVMDYMGGKVTGAKAGDQVVLYALSEVWWIQPFKNAGLTNIQPDSTWRNSTHLGTDYAALLVEPGYRPALKLGSIPPLGNGVLATSIVKGSGPAIVQKTIHFSGYDWIAQGADNDTAGETQSYDPNNAWVDEKGYLHLRMNERDGHWYCAEIHTTRSLGYGTYQFVVQDTGHLDPSGTFRIFAYDLLLANERRNDELDIELSRWDDLKGKNARYVLQPYYVPKHVAKFEAPAGELTHTFRWEPGEVSFRTLQGTVNTLGPKIVSEKVFTEDVPTPANHKIYIDLLDFLHSRHTAKLPTEVVIEKFDYQP</sequence>
<dbReference type="InterPro" id="IPR013320">
    <property type="entry name" value="ConA-like_dom_sf"/>
</dbReference>
<dbReference type="AlphaFoldDB" id="A0A7W8E6Q1"/>
<evidence type="ECO:0000313" key="2">
    <source>
        <dbReference type="Proteomes" id="UP000540989"/>
    </source>
</evidence>
<dbReference type="Proteomes" id="UP000540989">
    <property type="component" value="Unassembled WGS sequence"/>
</dbReference>
<dbReference type="SUPFAM" id="SSF49899">
    <property type="entry name" value="Concanavalin A-like lectins/glucanases"/>
    <property type="match status" value="1"/>
</dbReference>
<reference evidence="1 2" key="1">
    <citation type="submission" date="2020-08" db="EMBL/GenBank/DDBJ databases">
        <title>Genomic Encyclopedia of Type Strains, Phase IV (KMG-V): Genome sequencing to study the core and pangenomes of soil and plant-associated prokaryotes.</title>
        <authorList>
            <person name="Whitman W."/>
        </authorList>
    </citation>
    <scope>NUCLEOTIDE SEQUENCE [LARGE SCALE GENOMIC DNA]</scope>
    <source>
        <strain evidence="1 2">M8UP14</strain>
    </source>
</reference>
<dbReference type="Gene3D" id="2.60.120.200">
    <property type="match status" value="1"/>
</dbReference>
<evidence type="ECO:0000313" key="1">
    <source>
        <dbReference type="EMBL" id="MBB5060902.1"/>
    </source>
</evidence>
<dbReference type="EMBL" id="JACHIP010000022">
    <property type="protein sequence ID" value="MBB5060902.1"/>
    <property type="molecule type" value="Genomic_DNA"/>
</dbReference>
<comment type="caution">
    <text evidence="1">The sequence shown here is derived from an EMBL/GenBank/DDBJ whole genome shotgun (WGS) entry which is preliminary data.</text>
</comment>
<keyword evidence="2" id="KW-1185">Reference proteome</keyword>
<organism evidence="1 2">
    <name type="scientific">Granulicella aggregans</name>
    <dbReference type="NCBI Taxonomy" id="474949"/>
    <lineage>
        <taxon>Bacteria</taxon>
        <taxon>Pseudomonadati</taxon>
        <taxon>Acidobacteriota</taxon>
        <taxon>Terriglobia</taxon>
        <taxon>Terriglobales</taxon>
        <taxon>Acidobacteriaceae</taxon>
        <taxon>Granulicella</taxon>
    </lineage>
</organism>
<gene>
    <name evidence="1" type="ORF">HDF16_005638</name>
</gene>
<proteinExistence type="predicted"/>
<protein>
    <submittedName>
        <fullName evidence="1">Uncharacterized protein</fullName>
    </submittedName>
</protein>
<name>A0A7W8E6Q1_9BACT</name>